<dbReference type="InterPro" id="IPR011009">
    <property type="entry name" value="Kinase-like_dom_sf"/>
</dbReference>
<dbReference type="EMBL" id="JAHRHJ020000008">
    <property type="protein sequence ID" value="KAH9306318.1"/>
    <property type="molecule type" value="Genomic_DNA"/>
</dbReference>
<gene>
    <name evidence="6" type="ORF">KI387_010722</name>
</gene>
<feature type="non-terminal residue" evidence="6">
    <location>
        <position position="105"/>
    </location>
</feature>
<keyword evidence="4" id="KW-0812">Transmembrane</keyword>
<feature type="transmembrane region" description="Helical" evidence="4">
    <location>
        <begin position="6"/>
        <end position="29"/>
    </location>
</feature>
<evidence type="ECO:0000256" key="4">
    <source>
        <dbReference type="SAM" id="Phobius"/>
    </source>
</evidence>
<keyword evidence="7" id="KW-1185">Reference proteome</keyword>
<dbReference type="Proteomes" id="UP000824469">
    <property type="component" value="Unassembled WGS sequence"/>
</dbReference>
<dbReference type="GO" id="GO:0005524">
    <property type="term" value="F:ATP binding"/>
    <property type="evidence" value="ECO:0007669"/>
    <property type="project" value="UniProtKB-UniRule"/>
</dbReference>
<evidence type="ECO:0000259" key="5">
    <source>
        <dbReference type="PROSITE" id="PS50011"/>
    </source>
</evidence>
<dbReference type="Gene3D" id="3.30.200.20">
    <property type="entry name" value="Phosphorylase Kinase, domain 1"/>
    <property type="match status" value="1"/>
</dbReference>
<dbReference type="GO" id="GO:0004672">
    <property type="term" value="F:protein kinase activity"/>
    <property type="evidence" value="ECO:0007669"/>
    <property type="project" value="InterPro"/>
</dbReference>
<comment type="caution">
    <text evidence="6">The sequence shown here is derived from an EMBL/GenBank/DDBJ whole genome shotgun (WGS) entry which is preliminary data.</text>
</comment>
<dbReference type="PANTHER" id="PTHR46008">
    <property type="entry name" value="LEAF RUST 10 DISEASE-RESISTANCE LOCUS RECEPTOR-LIKE PROTEIN KINASE-LIKE 1.4"/>
    <property type="match status" value="1"/>
</dbReference>
<keyword evidence="1 3" id="KW-0547">Nucleotide-binding</keyword>
<keyword evidence="4" id="KW-1133">Transmembrane helix</keyword>
<keyword evidence="4" id="KW-0472">Membrane</keyword>
<dbReference type="PROSITE" id="PS00107">
    <property type="entry name" value="PROTEIN_KINASE_ATP"/>
    <property type="match status" value="1"/>
</dbReference>
<dbReference type="InterPro" id="IPR017441">
    <property type="entry name" value="Protein_kinase_ATP_BS"/>
</dbReference>
<feature type="domain" description="Protein kinase" evidence="5">
    <location>
        <begin position="77"/>
        <end position="105"/>
    </location>
</feature>
<keyword evidence="2 3" id="KW-0067">ATP-binding</keyword>
<evidence type="ECO:0000256" key="1">
    <source>
        <dbReference type="ARBA" id="ARBA00022741"/>
    </source>
</evidence>
<organism evidence="6 7">
    <name type="scientific">Taxus chinensis</name>
    <name type="common">Chinese yew</name>
    <name type="synonym">Taxus wallichiana var. chinensis</name>
    <dbReference type="NCBI Taxonomy" id="29808"/>
    <lineage>
        <taxon>Eukaryota</taxon>
        <taxon>Viridiplantae</taxon>
        <taxon>Streptophyta</taxon>
        <taxon>Embryophyta</taxon>
        <taxon>Tracheophyta</taxon>
        <taxon>Spermatophyta</taxon>
        <taxon>Pinopsida</taxon>
        <taxon>Pinidae</taxon>
        <taxon>Conifers II</taxon>
        <taxon>Cupressales</taxon>
        <taxon>Taxaceae</taxon>
        <taxon>Taxus</taxon>
    </lineage>
</organism>
<dbReference type="PROSITE" id="PS50011">
    <property type="entry name" value="PROTEIN_KINASE_DOM"/>
    <property type="match status" value="1"/>
</dbReference>
<reference evidence="6 7" key="1">
    <citation type="journal article" date="2021" name="Nat. Plants">
        <title>The Taxus genome provides insights into paclitaxel biosynthesis.</title>
        <authorList>
            <person name="Xiong X."/>
            <person name="Gou J."/>
            <person name="Liao Q."/>
            <person name="Li Y."/>
            <person name="Zhou Q."/>
            <person name="Bi G."/>
            <person name="Li C."/>
            <person name="Du R."/>
            <person name="Wang X."/>
            <person name="Sun T."/>
            <person name="Guo L."/>
            <person name="Liang H."/>
            <person name="Lu P."/>
            <person name="Wu Y."/>
            <person name="Zhang Z."/>
            <person name="Ro D.K."/>
            <person name="Shang Y."/>
            <person name="Huang S."/>
            <person name="Yan J."/>
        </authorList>
    </citation>
    <scope>NUCLEOTIDE SEQUENCE [LARGE SCALE GENOMIC DNA]</scope>
    <source>
        <strain evidence="6">Ta-2019</strain>
    </source>
</reference>
<proteinExistence type="predicted"/>
<feature type="binding site" evidence="3">
    <location>
        <position position="105"/>
    </location>
    <ligand>
        <name>ATP</name>
        <dbReference type="ChEBI" id="CHEBI:30616"/>
    </ligand>
</feature>
<dbReference type="PANTHER" id="PTHR46008:SF2">
    <property type="entry name" value="LEAF RUST 10 DISEASE-RESISTANCE LOCUS RECEPTOR-LIKE PROTEIN KINASE-LIKE 1.4"/>
    <property type="match status" value="1"/>
</dbReference>
<evidence type="ECO:0000313" key="7">
    <source>
        <dbReference type="Proteomes" id="UP000824469"/>
    </source>
</evidence>
<feature type="non-terminal residue" evidence="6">
    <location>
        <position position="1"/>
    </location>
</feature>
<evidence type="ECO:0000256" key="2">
    <source>
        <dbReference type="ARBA" id="ARBA00022840"/>
    </source>
</evidence>
<name>A0AA38KG04_TAXCH</name>
<dbReference type="InterPro" id="IPR000719">
    <property type="entry name" value="Prot_kinase_dom"/>
</dbReference>
<dbReference type="SUPFAM" id="SSF56112">
    <property type="entry name" value="Protein kinase-like (PK-like)"/>
    <property type="match status" value="1"/>
</dbReference>
<protein>
    <recommendedName>
        <fullName evidence="5">Protein kinase domain-containing protein</fullName>
    </recommendedName>
</protein>
<evidence type="ECO:0000256" key="3">
    <source>
        <dbReference type="PROSITE-ProRule" id="PRU10141"/>
    </source>
</evidence>
<sequence>NSKIIIIAGYSVGGVVLVAAAILFCIFYMRRRKPRPPRGVCTDFSYGSDMEASRPMYMLGSLCIFSYQELEQATNFFDEDNEVGDGGFGAVYLGKLQDGRVVAVK</sequence>
<evidence type="ECO:0000313" key="6">
    <source>
        <dbReference type="EMBL" id="KAH9306318.1"/>
    </source>
</evidence>
<accession>A0AA38KG04</accession>
<dbReference type="AlphaFoldDB" id="A0AA38KG04"/>